<reference evidence="4" key="1">
    <citation type="submission" date="2021-04" db="EMBL/GenBank/DDBJ databases">
        <authorList>
            <person name="Zhang D.-C."/>
        </authorList>
    </citation>
    <scope>NUCLEOTIDE SEQUENCE</scope>
    <source>
        <strain evidence="4">CGMCC 1.15697</strain>
    </source>
</reference>
<feature type="compositionally biased region" description="Acidic residues" evidence="3">
    <location>
        <begin position="238"/>
        <end position="263"/>
    </location>
</feature>
<keyword evidence="2" id="KW-0653">Protein transport</keyword>
<feature type="compositionally biased region" description="Basic and acidic residues" evidence="3">
    <location>
        <begin position="282"/>
        <end position="293"/>
    </location>
</feature>
<protein>
    <recommendedName>
        <fullName evidence="6">Flagellar assembly protein FliH</fullName>
    </recommendedName>
</protein>
<organism evidence="4 5">
    <name type="scientific">Marivibrio halodurans</name>
    <dbReference type="NCBI Taxonomy" id="2039722"/>
    <lineage>
        <taxon>Bacteria</taxon>
        <taxon>Pseudomonadati</taxon>
        <taxon>Pseudomonadota</taxon>
        <taxon>Alphaproteobacteria</taxon>
        <taxon>Rhodospirillales</taxon>
        <taxon>Rhodospirillaceae</taxon>
        <taxon>Marivibrio</taxon>
    </lineage>
</organism>
<feature type="region of interest" description="Disordered" evidence="3">
    <location>
        <begin position="19"/>
        <end position="69"/>
    </location>
</feature>
<proteinExistence type="predicted"/>
<evidence type="ECO:0000313" key="5">
    <source>
        <dbReference type="Proteomes" id="UP000672602"/>
    </source>
</evidence>
<evidence type="ECO:0008006" key="6">
    <source>
        <dbReference type="Google" id="ProtNLM"/>
    </source>
</evidence>
<sequence>MATKYKPFLFDRDFDEIDAARARRPHPANTDGGANADATSAETDAAETEEPEEPPAPTYSEEELESAKTFAFEDGRREGLEAGRKEVQDDVEAQAVEALETLAEGLTPLFEQQRLAHERASALMARIARDIFAHLMPAYVERHGEEEVVALVRDAVATLQDVGKLTVRVDETVRDRLAERLEPLVRQAGFDGKLAVIGDPAMGRSDAAVDWGTGGAERRYPAIWADIETAIARAIEGLEPDDSGDEPDSPEERDESGEKDEDVGTSRAATHDGPEAGAADEGGDRMTDTDTRAPDGAPPTDERAGDGPADDER</sequence>
<dbReference type="Proteomes" id="UP000672602">
    <property type="component" value="Unassembled WGS sequence"/>
</dbReference>
<dbReference type="PANTHER" id="PTHR34982">
    <property type="entry name" value="YOP PROTEINS TRANSLOCATION PROTEIN L"/>
    <property type="match status" value="1"/>
</dbReference>
<name>A0A8J7V1S0_9PROT</name>
<feature type="compositionally biased region" description="Acidic residues" evidence="3">
    <location>
        <begin position="44"/>
        <end position="53"/>
    </location>
</feature>
<dbReference type="GO" id="GO:0015031">
    <property type="term" value="P:protein transport"/>
    <property type="evidence" value="ECO:0007669"/>
    <property type="project" value="UniProtKB-KW"/>
</dbReference>
<gene>
    <name evidence="4" type="ORF">KAJ83_03740</name>
</gene>
<dbReference type="RefSeq" id="WP_210680653.1">
    <property type="nucleotide sequence ID" value="NZ_JAGMWN010000001.1"/>
</dbReference>
<feature type="region of interest" description="Disordered" evidence="3">
    <location>
        <begin position="237"/>
        <end position="313"/>
    </location>
</feature>
<dbReference type="InterPro" id="IPR051472">
    <property type="entry name" value="T3SS_Stator/FliH"/>
</dbReference>
<evidence type="ECO:0000256" key="2">
    <source>
        <dbReference type="ARBA" id="ARBA00022927"/>
    </source>
</evidence>
<dbReference type="PANTHER" id="PTHR34982:SF1">
    <property type="entry name" value="FLAGELLAR ASSEMBLY PROTEIN FLIH"/>
    <property type="match status" value="1"/>
</dbReference>
<dbReference type="EMBL" id="JAGMWN010000001">
    <property type="protein sequence ID" value="MBP5856107.1"/>
    <property type="molecule type" value="Genomic_DNA"/>
</dbReference>
<accession>A0A8J7V1S0</accession>
<keyword evidence="1" id="KW-0813">Transport</keyword>
<evidence type="ECO:0000256" key="3">
    <source>
        <dbReference type="SAM" id="MobiDB-lite"/>
    </source>
</evidence>
<evidence type="ECO:0000256" key="1">
    <source>
        <dbReference type="ARBA" id="ARBA00022448"/>
    </source>
</evidence>
<evidence type="ECO:0000313" key="4">
    <source>
        <dbReference type="EMBL" id="MBP5856107.1"/>
    </source>
</evidence>
<dbReference type="GO" id="GO:0005829">
    <property type="term" value="C:cytosol"/>
    <property type="evidence" value="ECO:0007669"/>
    <property type="project" value="TreeGrafter"/>
</dbReference>
<dbReference type="AlphaFoldDB" id="A0A8J7V1S0"/>
<keyword evidence="5" id="KW-1185">Reference proteome</keyword>
<comment type="caution">
    <text evidence="4">The sequence shown here is derived from an EMBL/GenBank/DDBJ whole genome shotgun (WGS) entry which is preliminary data.</text>
</comment>